<dbReference type="Pfam" id="PF00561">
    <property type="entry name" value="Abhydrolase_1"/>
    <property type="match status" value="1"/>
</dbReference>
<name>A0A9Q0JVK8_9MAGN</name>
<keyword evidence="4" id="KW-1185">Reference proteome</keyword>
<sequence>MACSLVSPSFKLPSTILAGDAMRKQKKNWRKVVVRASVSEKNDNSKRKEDDRPSFNPLGFVTDNPSSRGAIQLPESPAEDGNVGQMLYRIEDKGKDCGSYIGSGEFLWFVRETGSSESLRGTIIFIHGAPAQSYSYRVVMSQMAEAGFHCFAPDWIGFGFSDKPQPGYGFNYTEEEFHVEFDKLLDVLAICSPFYLVVQGFLVGSYGLTWTLKNPSRVSKLAILNSPLTDTSPVPGLFQQLRIPLYGEFTCQNAVMAERFIEAGSPYVLKLEKADVYRLPYLASSGPGFALLEAARKANFKDISSRISSGFSSGRWDKPILLAWGVSDKYLPQSEAENFQKGNPDVVKLRLIEGAGHMPQEDWPEKVTDALRVFLN</sequence>
<reference evidence="3" key="1">
    <citation type="journal article" date="2023" name="Plant J.">
        <title>The genome of the king protea, Protea cynaroides.</title>
        <authorList>
            <person name="Chang J."/>
            <person name="Duong T.A."/>
            <person name="Schoeman C."/>
            <person name="Ma X."/>
            <person name="Roodt D."/>
            <person name="Barker N."/>
            <person name="Li Z."/>
            <person name="Van de Peer Y."/>
            <person name="Mizrachi E."/>
        </authorList>
    </citation>
    <scope>NUCLEOTIDE SEQUENCE</scope>
    <source>
        <tissue evidence="3">Young leaves</tissue>
    </source>
</reference>
<dbReference type="PRINTS" id="PR00111">
    <property type="entry name" value="ABHYDROLASE"/>
</dbReference>
<evidence type="ECO:0000313" key="4">
    <source>
        <dbReference type="Proteomes" id="UP001141806"/>
    </source>
</evidence>
<feature type="domain" description="AB hydrolase-1" evidence="2">
    <location>
        <begin position="122"/>
        <end position="237"/>
    </location>
</feature>
<dbReference type="AlphaFoldDB" id="A0A9Q0JVK8"/>
<dbReference type="GO" id="GO:0009507">
    <property type="term" value="C:chloroplast"/>
    <property type="evidence" value="ECO:0007669"/>
    <property type="project" value="TreeGrafter"/>
</dbReference>
<dbReference type="InterPro" id="IPR000639">
    <property type="entry name" value="Epox_hydrolase-like"/>
</dbReference>
<dbReference type="FunFam" id="3.40.50.1820:FF:000168">
    <property type="entry name" value="Alpha/beta-Hydrolases superfamily protein"/>
    <property type="match status" value="1"/>
</dbReference>
<dbReference type="PRINTS" id="PR00412">
    <property type="entry name" value="EPOXHYDRLASE"/>
</dbReference>
<dbReference type="InterPro" id="IPR050228">
    <property type="entry name" value="Carboxylesterase_BioH"/>
</dbReference>
<organism evidence="3 4">
    <name type="scientific">Protea cynaroides</name>
    <dbReference type="NCBI Taxonomy" id="273540"/>
    <lineage>
        <taxon>Eukaryota</taxon>
        <taxon>Viridiplantae</taxon>
        <taxon>Streptophyta</taxon>
        <taxon>Embryophyta</taxon>
        <taxon>Tracheophyta</taxon>
        <taxon>Spermatophyta</taxon>
        <taxon>Magnoliopsida</taxon>
        <taxon>Proteales</taxon>
        <taxon>Proteaceae</taxon>
        <taxon>Protea</taxon>
    </lineage>
</organism>
<dbReference type="GO" id="GO:0003824">
    <property type="term" value="F:catalytic activity"/>
    <property type="evidence" value="ECO:0007669"/>
    <property type="project" value="InterPro"/>
</dbReference>
<comment type="caution">
    <text evidence="3">The sequence shown here is derived from an EMBL/GenBank/DDBJ whole genome shotgun (WGS) entry which is preliminary data.</text>
</comment>
<dbReference type="SUPFAM" id="SSF53474">
    <property type="entry name" value="alpha/beta-Hydrolases"/>
    <property type="match status" value="1"/>
</dbReference>
<evidence type="ECO:0000259" key="2">
    <source>
        <dbReference type="Pfam" id="PF00561"/>
    </source>
</evidence>
<dbReference type="Gene3D" id="3.40.50.1820">
    <property type="entry name" value="alpha/beta hydrolase"/>
    <property type="match status" value="1"/>
</dbReference>
<evidence type="ECO:0000313" key="3">
    <source>
        <dbReference type="EMBL" id="KAJ4953117.1"/>
    </source>
</evidence>
<evidence type="ECO:0000256" key="1">
    <source>
        <dbReference type="SAM" id="MobiDB-lite"/>
    </source>
</evidence>
<dbReference type="EMBL" id="JAMYWD010000012">
    <property type="protein sequence ID" value="KAJ4953117.1"/>
    <property type="molecule type" value="Genomic_DNA"/>
</dbReference>
<dbReference type="PANTHER" id="PTHR43194:SF2">
    <property type="entry name" value="PEROXISOMAL MEMBRANE PROTEIN LPX1"/>
    <property type="match status" value="1"/>
</dbReference>
<feature type="compositionally biased region" description="Basic and acidic residues" evidence="1">
    <location>
        <begin position="38"/>
        <end position="53"/>
    </location>
</feature>
<dbReference type="OrthoDB" id="6431331at2759"/>
<accession>A0A9Q0JVK8</accession>
<dbReference type="InterPro" id="IPR029058">
    <property type="entry name" value="AB_hydrolase_fold"/>
</dbReference>
<protein>
    <recommendedName>
        <fullName evidence="2">AB hydrolase-1 domain-containing protein</fullName>
    </recommendedName>
</protein>
<gene>
    <name evidence="3" type="ORF">NE237_029949</name>
</gene>
<proteinExistence type="predicted"/>
<dbReference type="PANTHER" id="PTHR43194">
    <property type="entry name" value="HYDROLASE ALPHA/BETA FOLD FAMILY"/>
    <property type="match status" value="1"/>
</dbReference>
<dbReference type="Proteomes" id="UP001141806">
    <property type="component" value="Unassembled WGS sequence"/>
</dbReference>
<feature type="region of interest" description="Disordered" evidence="1">
    <location>
        <begin position="38"/>
        <end position="78"/>
    </location>
</feature>
<dbReference type="InterPro" id="IPR000073">
    <property type="entry name" value="AB_hydrolase_1"/>
</dbReference>